<keyword evidence="4" id="KW-1133">Transmembrane helix</keyword>
<feature type="domain" description="Pectinesterase catalytic" evidence="5">
    <location>
        <begin position="74"/>
        <end position="377"/>
    </location>
</feature>
<comment type="caution">
    <text evidence="6">The sequence shown here is derived from an EMBL/GenBank/DDBJ whole genome shotgun (WGS) entry which is preliminary data.</text>
</comment>
<protein>
    <recommendedName>
        <fullName evidence="5">Pectinesterase catalytic domain-containing protein</fullName>
    </recommendedName>
</protein>
<dbReference type="Proteomes" id="UP000825729">
    <property type="component" value="Unassembled WGS sequence"/>
</dbReference>
<dbReference type="InterPro" id="IPR000070">
    <property type="entry name" value="Pectinesterase_cat"/>
</dbReference>
<dbReference type="SUPFAM" id="SSF51126">
    <property type="entry name" value="Pectin lyase-like"/>
    <property type="match status" value="1"/>
</dbReference>
<reference evidence="6 7" key="1">
    <citation type="submission" date="2021-07" db="EMBL/GenBank/DDBJ databases">
        <title>The Aristolochia fimbriata genome: insights into angiosperm evolution, floral development and chemical biosynthesis.</title>
        <authorList>
            <person name="Jiao Y."/>
        </authorList>
    </citation>
    <scope>NUCLEOTIDE SEQUENCE [LARGE SCALE GENOMIC DNA]</scope>
    <source>
        <strain evidence="6">IBCAS-2021</strain>
        <tissue evidence="6">Leaf</tissue>
    </source>
</reference>
<evidence type="ECO:0000256" key="3">
    <source>
        <dbReference type="ARBA" id="ARBA00023085"/>
    </source>
</evidence>
<keyword evidence="3" id="KW-0063">Aspartyl esterase</keyword>
<dbReference type="AlphaFoldDB" id="A0AAV7E5M6"/>
<dbReference type="PANTHER" id="PTHR31707">
    <property type="entry name" value="PECTINESTERASE"/>
    <property type="match status" value="1"/>
</dbReference>
<evidence type="ECO:0000259" key="5">
    <source>
        <dbReference type="Pfam" id="PF01095"/>
    </source>
</evidence>
<evidence type="ECO:0000256" key="4">
    <source>
        <dbReference type="SAM" id="Phobius"/>
    </source>
</evidence>
<feature type="transmembrane region" description="Helical" evidence="4">
    <location>
        <begin position="31"/>
        <end position="52"/>
    </location>
</feature>
<gene>
    <name evidence="6" type="ORF">H6P81_015263</name>
</gene>
<evidence type="ECO:0000313" key="7">
    <source>
        <dbReference type="Proteomes" id="UP000825729"/>
    </source>
</evidence>
<keyword evidence="4" id="KW-0472">Membrane</keyword>
<dbReference type="EMBL" id="JAINDJ010000006">
    <property type="protein sequence ID" value="KAG9443923.1"/>
    <property type="molecule type" value="Genomic_DNA"/>
</dbReference>
<evidence type="ECO:0000256" key="2">
    <source>
        <dbReference type="ARBA" id="ARBA00022801"/>
    </source>
</evidence>
<comment type="pathway">
    <text evidence="1">Glycan metabolism; pectin degradation; 2-dehydro-3-deoxy-D-gluconate from pectin: step 1/5.</text>
</comment>
<keyword evidence="2" id="KW-0378">Hydrolase</keyword>
<dbReference type="GO" id="GO:0030599">
    <property type="term" value="F:pectinesterase activity"/>
    <property type="evidence" value="ECO:0007669"/>
    <property type="project" value="InterPro"/>
</dbReference>
<evidence type="ECO:0000256" key="1">
    <source>
        <dbReference type="ARBA" id="ARBA00005184"/>
    </source>
</evidence>
<dbReference type="Pfam" id="PF01095">
    <property type="entry name" value="Pectinesterase"/>
    <property type="match status" value="1"/>
</dbReference>
<sequence>MPFRVNAVQRHRIVQVLFANRYRILIDREQLCKMILQFFVLVLALLVMSQYARFLVHNVPLFLNAPDDQGFYPDLVVAKDGSGNYRTVSEAVAAVPNFDKERFRIAVKAGVYHENVVVGPEKTNVMLIGAGKGLTVITSNLSEAAGWKPAATATMSISGDGFVALYMSFENTAGRSSGYGVAVRSVSDKSAFYQCSFTGDQGTLYADSGRQLYVECEIAGGRDVILGGGRAIFHNGTLYARAPRPGKDVILTANRRSHWNSPEGFVFRQYTVKAAAGGVDEVVLLPRSTEVYLGRPLGSYSRVVFLRSFLDHVVSPAGWRVGGGKPSPATATVYYGEYQNTGPGADSSGRVAIPGVRKTMTADEAATLAGLTFIDGDTWLPSIGIPILYDSLGNNTSVS</sequence>
<dbReference type="GO" id="GO:0042545">
    <property type="term" value="P:cell wall modification"/>
    <property type="evidence" value="ECO:0007669"/>
    <property type="project" value="InterPro"/>
</dbReference>
<accession>A0AAV7E5M6</accession>
<proteinExistence type="predicted"/>
<evidence type="ECO:0000313" key="6">
    <source>
        <dbReference type="EMBL" id="KAG9443923.1"/>
    </source>
</evidence>
<organism evidence="6 7">
    <name type="scientific">Aristolochia fimbriata</name>
    <name type="common">White veined hardy Dutchman's pipe vine</name>
    <dbReference type="NCBI Taxonomy" id="158543"/>
    <lineage>
        <taxon>Eukaryota</taxon>
        <taxon>Viridiplantae</taxon>
        <taxon>Streptophyta</taxon>
        <taxon>Embryophyta</taxon>
        <taxon>Tracheophyta</taxon>
        <taxon>Spermatophyta</taxon>
        <taxon>Magnoliopsida</taxon>
        <taxon>Magnoliidae</taxon>
        <taxon>Piperales</taxon>
        <taxon>Aristolochiaceae</taxon>
        <taxon>Aristolochia</taxon>
    </lineage>
</organism>
<keyword evidence="4" id="KW-0812">Transmembrane</keyword>
<keyword evidence="7" id="KW-1185">Reference proteome</keyword>
<dbReference type="InterPro" id="IPR012334">
    <property type="entry name" value="Pectin_lyas_fold"/>
</dbReference>
<dbReference type="InterPro" id="IPR011050">
    <property type="entry name" value="Pectin_lyase_fold/virulence"/>
</dbReference>
<name>A0AAV7E5M6_ARIFI</name>
<dbReference type="Gene3D" id="2.160.20.10">
    <property type="entry name" value="Single-stranded right-handed beta-helix, Pectin lyase-like"/>
    <property type="match status" value="1"/>
</dbReference>